<dbReference type="Gene3D" id="1.20.58.390">
    <property type="entry name" value="Neurotransmitter-gated ion-channel transmembrane domain"/>
    <property type="match status" value="1"/>
</dbReference>
<sequence>MNCNGGYQVLAEMGLTEENKNELLLPSTKEWTLQGTLSESVSFRHEVVNGVPDLSTCTMRIHVTRNFRVFLFKAIMTTILVVIGSLFTALYMHPEDYVGDRCAVLFISFLILVTNMQMDLGLGRLSNLIWLDWFNIVQLIMVILAVMETMVVHRLLKRQLDRLAMTLDTTLTFVFPWVFYPLVTISTFLWGIDAERVGLKTVAILLLSIGLPSCLIWTAVLVDRRLKQQRKAQMAAVVAMSECDPSNPEWFHLCSAMFNAFDSDKSGEIDQKEMRELLELVHPEIPRRLVKEATLQMKQHADHEGLLDHNSFVDALNAAEVYIRDHMDQYPEYCAYVKSIAGSGPAASTAAMFLTTSATKVATQANLFRRMSSGPPRSYNTEQPSPEVSPTKSSSRQIHVTAVADDSTSASARLSASIVPCPPSQPQSSALTVEPMVQMLNPFSAFAGGEPDEEQAGGLASELKRAVFGEEASPPKSSQRKATNKGPGKQMHKKEWPL</sequence>
<dbReference type="EMBL" id="HBHX01024966">
    <property type="protein sequence ID" value="CAE0113250.1"/>
    <property type="molecule type" value="Transcribed_RNA"/>
</dbReference>
<reference evidence="5" key="1">
    <citation type="submission" date="2021-01" db="EMBL/GenBank/DDBJ databases">
        <authorList>
            <person name="Corre E."/>
            <person name="Pelletier E."/>
            <person name="Niang G."/>
            <person name="Scheremetjew M."/>
            <person name="Finn R."/>
            <person name="Kale V."/>
            <person name="Holt S."/>
            <person name="Cochrane G."/>
            <person name="Meng A."/>
            <person name="Brown T."/>
            <person name="Cohen L."/>
        </authorList>
    </citation>
    <scope>NUCLEOTIDE SEQUENCE</scope>
    <source>
        <strain evidence="5">CCMP281</strain>
    </source>
</reference>
<dbReference type="PROSITE" id="PS50222">
    <property type="entry name" value="EF_HAND_2"/>
    <property type="match status" value="1"/>
</dbReference>
<feature type="transmembrane region" description="Helical" evidence="3">
    <location>
        <begin position="168"/>
        <end position="190"/>
    </location>
</feature>
<dbReference type="PROSITE" id="PS00018">
    <property type="entry name" value="EF_HAND_1"/>
    <property type="match status" value="1"/>
</dbReference>
<protein>
    <recommendedName>
        <fullName evidence="4">EF-hand domain-containing protein</fullName>
    </recommendedName>
</protein>
<feature type="transmembrane region" description="Helical" evidence="3">
    <location>
        <begin position="69"/>
        <end position="91"/>
    </location>
</feature>
<evidence type="ECO:0000313" key="5">
    <source>
        <dbReference type="EMBL" id="CAE0113250.1"/>
    </source>
</evidence>
<organism evidence="5">
    <name type="scientific">Haptolina ericina</name>
    <dbReference type="NCBI Taxonomy" id="156174"/>
    <lineage>
        <taxon>Eukaryota</taxon>
        <taxon>Haptista</taxon>
        <taxon>Haptophyta</taxon>
        <taxon>Prymnesiophyceae</taxon>
        <taxon>Prymnesiales</taxon>
        <taxon>Prymnesiaceae</taxon>
        <taxon>Haptolina</taxon>
    </lineage>
</organism>
<evidence type="ECO:0000256" key="1">
    <source>
        <dbReference type="ARBA" id="ARBA00022837"/>
    </source>
</evidence>
<evidence type="ECO:0000259" key="4">
    <source>
        <dbReference type="PROSITE" id="PS50222"/>
    </source>
</evidence>
<keyword evidence="3" id="KW-0812">Transmembrane</keyword>
<dbReference type="InterPro" id="IPR018247">
    <property type="entry name" value="EF_Hand_1_Ca_BS"/>
</dbReference>
<gene>
    <name evidence="5" type="ORF">HERI1096_LOCUS13910</name>
</gene>
<evidence type="ECO:0000256" key="2">
    <source>
        <dbReference type="SAM" id="MobiDB-lite"/>
    </source>
</evidence>
<dbReference type="Gene3D" id="1.10.238.10">
    <property type="entry name" value="EF-hand"/>
    <property type="match status" value="1"/>
</dbReference>
<proteinExistence type="predicted"/>
<feature type="transmembrane region" description="Helical" evidence="3">
    <location>
        <begin position="202"/>
        <end position="222"/>
    </location>
</feature>
<dbReference type="InterPro" id="IPR038050">
    <property type="entry name" value="Neuro_actylchol_rec"/>
</dbReference>
<keyword evidence="3" id="KW-1133">Transmembrane helix</keyword>
<accession>A0A7S3ATV5</accession>
<dbReference type="AlphaFoldDB" id="A0A7S3ATV5"/>
<dbReference type="InterPro" id="IPR011992">
    <property type="entry name" value="EF-hand-dom_pair"/>
</dbReference>
<feature type="transmembrane region" description="Helical" evidence="3">
    <location>
        <begin position="136"/>
        <end position="156"/>
    </location>
</feature>
<feature type="domain" description="EF-hand" evidence="4">
    <location>
        <begin position="256"/>
        <end position="284"/>
    </location>
</feature>
<keyword evidence="1" id="KW-0106">Calcium</keyword>
<keyword evidence="3" id="KW-0472">Membrane</keyword>
<name>A0A7S3ATV5_9EUKA</name>
<feature type="region of interest" description="Disordered" evidence="2">
    <location>
        <begin position="444"/>
        <end position="498"/>
    </location>
</feature>
<evidence type="ECO:0000256" key="3">
    <source>
        <dbReference type="SAM" id="Phobius"/>
    </source>
</evidence>
<dbReference type="InterPro" id="IPR002048">
    <property type="entry name" value="EF_hand_dom"/>
</dbReference>
<feature type="compositionally biased region" description="Polar residues" evidence="2">
    <location>
        <begin position="378"/>
        <end position="397"/>
    </location>
</feature>
<dbReference type="SUPFAM" id="SSF47473">
    <property type="entry name" value="EF-hand"/>
    <property type="match status" value="1"/>
</dbReference>
<dbReference type="GO" id="GO:0005509">
    <property type="term" value="F:calcium ion binding"/>
    <property type="evidence" value="ECO:0007669"/>
    <property type="project" value="InterPro"/>
</dbReference>
<feature type="region of interest" description="Disordered" evidence="2">
    <location>
        <begin position="369"/>
        <end position="397"/>
    </location>
</feature>